<evidence type="ECO:0000313" key="4">
    <source>
        <dbReference type="Proteomes" id="UP001161388"/>
    </source>
</evidence>
<feature type="domain" description="Anti-sigma K factor RskA C-terminal" evidence="2">
    <location>
        <begin position="96"/>
        <end position="220"/>
    </location>
</feature>
<organism evidence="3 4">
    <name type="scientific">Sulfitobacter pacificus</name>
    <dbReference type="NCBI Taxonomy" id="1499314"/>
    <lineage>
        <taxon>Bacteria</taxon>
        <taxon>Pseudomonadati</taxon>
        <taxon>Pseudomonadota</taxon>
        <taxon>Alphaproteobacteria</taxon>
        <taxon>Rhodobacterales</taxon>
        <taxon>Roseobacteraceae</taxon>
        <taxon>Sulfitobacter</taxon>
    </lineage>
</organism>
<dbReference type="InterPro" id="IPR051474">
    <property type="entry name" value="Anti-sigma-K/W_factor"/>
</dbReference>
<dbReference type="PANTHER" id="PTHR37461">
    <property type="entry name" value="ANTI-SIGMA-K FACTOR RSKA"/>
    <property type="match status" value="1"/>
</dbReference>
<feature type="transmembrane region" description="Helical" evidence="1">
    <location>
        <begin position="90"/>
        <end position="111"/>
    </location>
</feature>
<dbReference type="PANTHER" id="PTHR37461:SF1">
    <property type="entry name" value="ANTI-SIGMA-K FACTOR RSKA"/>
    <property type="match status" value="1"/>
</dbReference>
<protein>
    <submittedName>
        <fullName evidence="3">Anti-sigma K factor RskA</fullName>
    </submittedName>
</protein>
<dbReference type="EMBL" id="BSNL01000001">
    <property type="protein sequence ID" value="GLQ25810.1"/>
    <property type="molecule type" value="Genomic_DNA"/>
</dbReference>
<evidence type="ECO:0000256" key="1">
    <source>
        <dbReference type="SAM" id="Phobius"/>
    </source>
</evidence>
<dbReference type="InterPro" id="IPR018764">
    <property type="entry name" value="RskA_C"/>
</dbReference>
<dbReference type="Pfam" id="PF10099">
    <property type="entry name" value="RskA_C"/>
    <property type="match status" value="1"/>
</dbReference>
<gene>
    <name evidence="3" type="ORF">GCM10007927_06130</name>
</gene>
<comment type="caution">
    <text evidence="3">The sequence shown here is derived from an EMBL/GenBank/DDBJ whole genome shotgun (WGS) entry which is preliminary data.</text>
</comment>
<proteinExistence type="predicted"/>
<accession>A0ABQ5VF65</accession>
<dbReference type="RefSeq" id="WP_284370449.1">
    <property type="nucleotide sequence ID" value="NZ_BSNL01000001.1"/>
</dbReference>
<dbReference type="Proteomes" id="UP001161388">
    <property type="component" value="Unassembled WGS sequence"/>
</dbReference>
<keyword evidence="1" id="KW-0812">Transmembrane</keyword>
<evidence type="ECO:0000259" key="2">
    <source>
        <dbReference type="Pfam" id="PF10099"/>
    </source>
</evidence>
<keyword evidence="1" id="KW-0472">Membrane</keyword>
<evidence type="ECO:0000313" key="3">
    <source>
        <dbReference type="EMBL" id="GLQ25810.1"/>
    </source>
</evidence>
<keyword evidence="1" id="KW-1133">Transmembrane helix</keyword>
<keyword evidence="4" id="KW-1185">Reference proteome</keyword>
<reference evidence="3" key="1">
    <citation type="journal article" date="2014" name="Int. J. Syst. Evol. Microbiol.">
        <title>Complete genome of a new Firmicutes species belonging to the dominant human colonic microbiota ('Ruminococcus bicirculans') reveals two chromosomes and a selective capacity to utilize plant glucans.</title>
        <authorList>
            <consortium name="NISC Comparative Sequencing Program"/>
            <person name="Wegmann U."/>
            <person name="Louis P."/>
            <person name="Goesmann A."/>
            <person name="Henrissat B."/>
            <person name="Duncan S.H."/>
            <person name="Flint H.J."/>
        </authorList>
    </citation>
    <scope>NUCLEOTIDE SEQUENCE</scope>
    <source>
        <strain evidence="3">NBRC 109915</strain>
    </source>
</reference>
<reference evidence="3" key="2">
    <citation type="submission" date="2023-01" db="EMBL/GenBank/DDBJ databases">
        <title>Draft genome sequence of Sulfitobacter pacificus strain NBRC 109915.</title>
        <authorList>
            <person name="Sun Q."/>
            <person name="Mori K."/>
        </authorList>
    </citation>
    <scope>NUCLEOTIDE SEQUENCE</scope>
    <source>
        <strain evidence="3">NBRC 109915</strain>
    </source>
</reference>
<sequence length="229" mass="24486">MSEEDFTPRDAEDAMAAEYVLGLATGDVLAEAQTRAAHDAAFAQRVASWQERMVQLTDSIDPVAPPKKVKRLLLKSLFPRVSVPLMQRLWVWQGIALAALVLAAYLATPLLQPKELDVPRDVYATQMSSPDFDLQVIAVVDTRNSIALRRLAGQAPADRVLELWAILPDQAPISLGVLPEGESARIPLPQALAEQIATITLAITDEPLGGAPGGVPSGSIRAAGEISAL</sequence>
<name>A0ABQ5VF65_9RHOB</name>